<protein>
    <recommendedName>
        <fullName evidence="4">U95</fullName>
    </recommendedName>
</protein>
<feature type="region of interest" description="Disordered" evidence="1">
    <location>
        <begin position="783"/>
        <end position="802"/>
    </location>
</feature>
<dbReference type="EMBL" id="KY274501">
    <property type="protein sequence ID" value="ARK00473.1"/>
    <property type="molecule type" value="Genomic_DNA"/>
</dbReference>
<proteinExistence type="predicted"/>
<dbReference type="Pfam" id="PF02393">
    <property type="entry name" value="US22"/>
    <property type="match status" value="1"/>
</dbReference>
<evidence type="ECO:0008006" key="4">
    <source>
        <dbReference type="Google" id="ProtNLM"/>
    </source>
</evidence>
<evidence type="ECO:0000313" key="2">
    <source>
        <dbReference type="EMBL" id="ARJ98896.1"/>
    </source>
</evidence>
<dbReference type="InterPro" id="IPR003360">
    <property type="entry name" value="US22-like"/>
</dbReference>
<reference evidence="2" key="1">
    <citation type="journal article" date="2018" name="BMC Genomics">
        <title>Comparative genomic, transcriptomic, and proteomic reannotation of human herpesvirus 6.</title>
        <authorList>
            <person name="Greninger A.L."/>
            <person name="Knudsen G.M."/>
            <person name="Roychoudhury P."/>
            <person name="Hanson D.J."/>
            <person name="Sedlak R.H."/>
            <person name="Xie H."/>
            <person name="Guan J."/>
            <person name="Nguyen T."/>
            <person name="Peddu V."/>
            <person name="Boeckh M."/>
            <person name="Huang M.L."/>
            <person name="Cook L."/>
            <person name="Depledge D.P."/>
            <person name="Zerr D.M."/>
            <person name="Koelle D.M."/>
            <person name="Gantt S."/>
            <person name="Yoshikawa T."/>
            <person name="Caserta M."/>
            <person name="Hill J.A."/>
            <person name="Jerome K.R."/>
        </authorList>
    </citation>
    <scope>NUCLEOTIDE SEQUENCE</scope>
    <source>
        <strain evidence="2">Japan-a2</strain>
        <strain evidence="3">Japan-b7</strain>
    </source>
</reference>
<name>A0A1W6D7L2_9BETA</name>
<evidence type="ECO:0000256" key="1">
    <source>
        <dbReference type="SAM" id="MobiDB-lite"/>
    </source>
</evidence>
<sequence>MSSNLEDLLWQQILSMDPAELLSDNAISSTCDENIAAGHHFTQPPHVEMSVQSTTSAGHTGVMTTQSQFSNGVRDQNRESLSTLTGLSLESINNQINVQPTQMTFQPISPPMQGQNYVYSNNMINPIKPRSIIKSHGHSMGEMSFADHSLYVNAQPPVQQPQLKSLVGMHPCMTATSQGKYETNKTVGPPSISASQITTGNAGIRPGEYQSVHNQSSGNGSKSYEITTASGDEWILTTPGGQSWTLKRNPPNPPNNRTNSVVNKAQQVSHAQPYVSGSSDGFYQGAALQSCAYVNTPGFTPVCETQNMNNSQATQLSASMNCINALSTTMDAIVTSTSKPVGVVSNNRGANFGMGGMENYMDNNSPWNQYCKVQDIVSQNCSQGKVVSSTPGIAPNLMKGNGLNVYGHVGCVDAAISDKQGGTANVASSLLNPEHQDWMRVTGTSTNLLNNINAETKMENYGFPENGNVHGAVNTALPLTLSSGQPYTSVPQHGACEGNGTIPVVQICSPNTAFKAHYSLLGTVDENNPLSVRESIQDTSFSNGCAPQLSSPGGNPTIIAHSMIGNNGTPNKDVCKPTPSLRAIKKLNFDYDDRGENIGFPSKLAALLSMGENMSKMDNPCYGTSLAQFEESHQQNASEGKISIADLEFSEEDDVLSSATSVSCNDNCVMKIGASQQGTTVADLQQGFKQQMNGEFSMFAVDENIKTQEMSNDCATNVTDNVCAIRQNKRMHCEIGISEDGRVREEEKCSDVAIHVPRKSARIHNMKSEGVTCGMCVTAADSTRQDASGGSSSGTKKGEKLQGLWKGYQDDDDSELTELSDTDSDNDVQNCHGVRKTGSKTYSSVFFNPDYRQAKRLLADIPYRRWIPDTFNMEEHEGPFLPIVTRPPTVFIGGRRRRTYLRRSVTSIGPLSKLTYFKELLQSYVLRNSNCYLSIGWPAKHRVYIMSEEKLGYNHIPTLREMFPLPPGWMIVLGIVGSETPAALYKHMVVLLCENKWVLLHNYRDSKHELYFAASDLKQFMEEGLSRCDCIYYEKSVPYGVAMEDSVREFLRNSKTFQSLMEYRKNMHGFTWTFNGMPGRLGDRVIHICNPELVNSIPADEAIRYEGKPLYFFAFVTTFKSHPGSKANVLIAADKNLGIYGYHKGRPRIRYLCKNVQAFFRAGVRKMYLDYEIPSKTLLAVSKDDYLCTLQKAPCLLLKPAVFRKTFSQEGK</sequence>
<dbReference type="EMBL" id="KY274487">
    <property type="protein sequence ID" value="ARJ98896.1"/>
    <property type="molecule type" value="Genomic_DNA"/>
</dbReference>
<evidence type="ECO:0000313" key="3">
    <source>
        <dbReference type="EMBL" id="ARK00473.1"/>
    </source>
</evidence>
<organism evidence="2">
    <name type="scientific">Human betaherpesvirus 6</name>
    <dbReference type="NCBI Taxonomy" id="10368"/>
    <lineage>
        <taxon>Viruses</taxon>
        <taxon>Duplodnaviria</taxon>
        <taxon>Heunggongvirae</taxon>
        <taxon>Peploviricota</taxon>
        <taxon>Herviviricetes</taxon>
        <taxon>Herpesvirales</taxon>
        <taxon>Orthoherpesviridae</taxon>
        <taxon>Betaherpesvirinae</taxon>
        <taxon>Roseolovirus</taxon>
    </lineage>
</organism>
<accession>A0A1W6D7L2</accession>